<dbReference type="EMBL" id="JAGPYM010000096">
    <property type="protein sequence ID" value="KAH6867598.1"/>
    <property type="molecule type" value="Genomic_DNA"/>
</dbReference>
<name>A0A9P8VR56_9HYPO</name>
<keyword evidence="2" id="KW-1185">Reference proteome</keyword>
<sequence length="75" mass="8188">MTSEEPDNSQLASLDSQTGQYVENSALKAEISRLQAELIDLKKMLLAHTECCGYSRICSHSKSPPCNEKNTAASN</sequence>
<organism evidence="1 2">
    <name type="scientific">Thelonectria olida</name>
    <dbReference type="NCBI Taxonomy" id="1576542"/>
    <lineage>
        <taxon>Eukaryota</taxon>
        <taxon>Fungi</taxon>
        <taxon>Dikarya</taxon>
        <taxon>Ascomycota</taxon>
        <taxon>Pezizomycotina</taxon>
        <taxon>Sordariomycetes</taxon>
        <taxon>Hypocreomycetidae</taxon>
        <taxon>Hypocreales</taxon>
        <taxon>Nectriaceae</taxon>
        <taxon>Thelonectria</taxon>
    </lineage>
</organism>
<evidence type="ECO:0000313" key="1">
    <source>
        <dbReference type="EMBL" id="KAH6867598.1"/>
    </source>
</evidence>
<dbReference type="OrthoDB" id="5045861at2759"/>
<dbReference type="Proteomes" id="UP000777438">
    <property type="component" value="Unassembled WGS sequence"/>
</dbReference>
<gene>
    <name evidence="1" type="ORF">B0T10DRAFT_419580</name>
</gene>
<evidence type="ECO:0000313" key="2">
    <source>
        <dbReference type="Proteomes" id="UP000777438"/>
    </source>
</evidence>
<reference evidence="1 2" key="1">
    <citation type="journal article" date="2021" name="Nat. Commun.">
        <title>Genetic determinants of endophytism in the Arabidopsis root mycobiome.</title>
        <authorList>
            <person name="Mesny F."/>
            <person name="Miyauchi S."/>
            <person name="Thiergart T."/>
            <person name="Pickel B."/>
            <person name="Atanasova L."/>
            <person name="Karlsson M."/>
            <person name="Huettel B."/>
            <person name="Barry K.W."/>
            <person name="Haridas S."/>
            <person name="Chen C."/>
            <person name="Bauer D."/>
            <person name="Andreopoulos W."/>
            <person name="Pangilinan J."/>
            <person name="LaButti K."/>
            <person name="Riley R."/>
            <person name="Lipzen A."/>
            <person name="Clum A."/>
            <person name="Drula E."/>
            <person name="Henrissat B."/>
            <person name="Kohler A."/>
            <person name="Grigoriev I.V."/>
            <person name="Martin F.M."/>
            <person name="Hacquard S."/>
        </authorList>
    </citation>
    <scope>NUCLEOTIDE SEQUENCE [LARGE SCALE GENOMIC DNA]</scope>
    <source>
        <strain evidence="1 2">MPI-CAGE-CH-0241</strain>
    </source>
</reference>
<comment type="caution">
    <text evidence="1">The sequence shown here is derived from an EMBL/GenBank/DDBJ whole genome shotgun (WGS) entry which is preliminary data.</text>
</comment>
<proteinExistence type="predicted"/>
<accession>A0A9P8VR56</accession>
<dbReference type="AlphaFoldDB" id="A0A9P8VR56"/>
<protein>
    <submittedName>
        <fullName evidence="1">Uncharacterized protein</fullName>
    </submittedName>
</protein>